<dbReference type="GO" id="GO:0005737">
    <property type="term" value="C:cytoplasm"/>
    <property type="evidence" value="ECO:0007669"/>
    <property type="project" value="UniProtKB-SubCell"/>
</dbReference>
<accession>A0A5C5S913</accession>
<keyword evidence="6" id="KW-1185">Reference proteome</keyword>
<dbReference type="PROSITE" id="PS00681">
    <property type="entry name" value="CHAPERONINS_CPN10"/>
    <property type="match status" value="1"/>
</dbReference>
<dbReference type="Pfam" id="PF00166">
    <property type="entry name" value="Cpn10"/>
    <property type="match status" value="1"/>
</dbReference>
<dbReference type="InterPro" id="IPR018369">
    <property type="entry name" value="Chaprnonin_Cpn10_CS"/>
</dbReference>
<dbReference type="GO" id="GO:0005524">
    <property type="term" value="F:ATP binding"/>
    <property type="evidence" value="ECO:0007669"/>
    <property type="project" value="InterPro"/>
</dbReference>
<dbReference type="EMBL" id="VOHL01000008">
    <property type="protein sequence ID" value="TWS96443.1"/>
    <property type="molecule type" value="Genomic_DNA"/>
</dbReference>
<evidence type="ECO:0000256" key="3">
    <source>
        <dbReference type="HAMAP-Rule" id="MF_00580"/>
    </source>
</evidence>
<comment type="caution">
    <text evidence="5">The sequence shown here is derived from an EMBL/GenBank/DDBJ whole genome shotgun (WGS) entry which is preliminary data.</text>
</comment>
<protein>
    <recommendedName>
        <fullName evidence="3">Co-chaperonin GroES</fullName>
    </recommendedName>
    <alternativeName>
        <fullName evidence="3">10 kDa chaperonin</fullName>
    </alternativeName>
    <alternativeName>
        <fullName evidence="3">Chaperonin-10</fullName>
        <shortName evidence="3">Cpn10</shortName>
    </alternativeName>
</protein>
<sequence length="94" mass="10126">MLKPLGDRVIVKVMEEKEETVGGLVLATKSQDKPKRAEILAVGQGPRTINGDLVTPSVTVGQVVLLEPLAGIEVKEDEQDLVIIREADILAIVE</sequence>
<comment type="function">
    <text evidence="3 4">Together with the chaperonin GroEL, plays an essential role in assisting protein folding. The GroEL-GroES system forms a nano-cage that allows encapsulation of the non-native substrate proteins and provides a physical environment optimized to promote and accelerate protein folding. GroES binds to the apical surface of the GroEL ring, thereby capping the opening of the GroEL channel.</text>
</comment>
<comment type="subcellular location">
    <subcellularLocation>
        <location evidence="3">Cytoplasm</location>
    </subcellularLocation>
</comment>
<dbReference type="GO" id="GO:0051087">
    <property type="term" value="F:protein-folding chaperone binding"/>
    <property type="evidence" value="ECO:0007669"/>
    <property type="project" value="TreeGrafter"/>
</dbReference>
<dbReference type="CDD" id="cd00320">
    <property type="entry name" value="cpn10"/>
    <property type="match status" value="1"/>
</dbReference>
<dbReference type="HAMAP" id="MF_00580">
    <property type="entry name" value="CH10"/>
    <property type="match status" value="1"/>
</dbReference>
<evidence type="ECO:0000256" key="4">
    <source>
        <dbReference type="RuleBase" id="RU000535"/>
    </source>
</evidence>
<dbReference type="GO" id="GO:0051082">
    <property type="term" value="F:unfolded protein binding"/>
    <property type="evidence" value="ECO:0007669"/>
    <property type="project" value="TreeGrafter"/>
</dbReference>
<dbReference type="RefSeq" id="WP_146568066.1">
    <property type="nucleotide sequence ID" value="NZ_VOHL01000008.1"/>
</dbReference>
<evidence type="ECO:0000313" key="5">
    <source>
        <dbReference type="EMBL" id="TWS96443.1"/>
    </source>
</evidence>
<keyword evidence="3" id="KW-0963">Cytoplasm</keyword>
<proteinExistence type="inferred from homology"/>
<dbReference type="PRINTS" id="PR00297">
    <property type="entry name" value="CHAPERONIN10"/>
</dbReference>
<dbReference type="AlphaFoldDB" id="A0A5C5S913"/>
<keyword evidence="2 3" id="KW-0143">Chaperone</keyword>
<dbReference type="PANTHER" id="PTHR10772:SF58">
    <property type="entry name" value="CO-CHAPERONIN GROES"/>
    <property type="match status" value="1"/>
</dbReference>
<evidence type="ECO:0000313" key="6">
    <source>
        <dbReference type="Proteomes" id="UP000317430"/>
    </source>
</evidence>
<name>A0A5C5S913_9STRE</name>
<dbReference type="GO" id="GO:0044183">
    <property type="term" value="F:protein folding chaperone"/>
    <property type="evidence" value="ECO:0007669"/>
    <property type="project" value="InterPro"/>
</dbReference>
<dbReference type="GO" id="GO:0046872">
    <property type="term" value="F:metal ion binding"/>
    <property type="evidence" value="ECO:0007669"/>
    <property type="project" value="TreeGrafter"/>
</dbReference>
<dbReference type="Proteomes" id="UP000317430">
    <property type="component" value="Unassembled WGS sequence"/>
</dbReference>
<dbReference type="InterPro" id="IPR011032">
    <property type="entry name" value="GroES-like_sf"/>
</dbReference>
<evidence type="ECO:0000256" key="1">
    <source>
        <dbReference type="ARBA" id="ARBA00006975"/>
    </source>
</evidence>
<reference evidence="5 6" key="1">
    <citation type="submission" date="2019-08" db="EMBL/GenBank/DDBJ databases">
        <authorList>
            <person name="Lei W."/>
        </authorList>
    </citation>
    <scope>NUCLEOTIDE SEQUENCE [LARGE SCALE GENOMIC DNA]</scope>
    <source>
        <strain evidence="5 6">CCUG 66496</strain>
    </source>
</reference>
<dbReference type="InterPro" id="IPR037124">
    <property type="entry name" value="Chaperonin_GroES_sf"/>
</dbReference>
<dbReference type="NCBIfam" id="NF001528">
    <property type="entry name" value="PRK00364.1-4"/>
    <property type="match status" value="1"/>
</dbReference>
<comment type="subunit">
    <text evidence="3">Heptamer of 7 subunits arranged in a ring. Interacts with the chaperonin GroEL.</text>
</comment>
<organism evidence="5 6">
    <name type="scientific">Streptococcus cuniculipharyngis</name>
    <dbReference type="NCBI Taxonomy" id="1562651"/>
    <lineage>
        <taxon>Bacteria</taxon>
        <taxon>Bacillati</taxon>
        <taxon>Bacillota</taxon>
        <taxon>Bacilli</taxon>
        <taxon>Lactobacillales</taxon>
        <taxon>Streptococcaceae</taxon>
        <taxon>Streptococcus</taxon>
    </lineage>
</organism>
<dbReference type="FunFam" id="2.30.33.40:FF:000007">
    <property type="entry name" value="10 kDa chaperonin"/>
    <property type="match status" value="1"/>
</dbReference>
<dbReference type="InterPro" id="IPR020818">
    <property type="entry name" value="Chaperonin_GroES"/>
</dbReference>
<dbReference type="SMART" id="SM00883">
    <property type="entry name" value="Cpn10"/>
    <property type="match status" value="1"/>
</dbReference>
<gene>
    <name evidence="3" type="primary">groES</name>
    <name evidence="3" type="synonym">groS</name>
    <name evidence="5" type="ORF">FRX57_07040</name>
</gene>
<dbReference type="SUPFAM" id="SSF50129">
    <property type="entry name" value="GroES-like"/>
    <property type="match status" value="1"/>
</dbReference>
<evidence type="ECO:0000256" key="2">
    <source>
        <dbReference type="ARBA" id="ARBA00023186"/>
    </source>
</evidence>
<comment type="similarity">
    <text evidence="1 3 4">Belongs to the GroES chaperonin family.</text>
</comment>
<dbReference type="PANTHER" id="PTHR10772">
    <property type="entry name" value="10 KDA HEAT SHOCK PROTEIN"/>
    <property type="match status" value="1"/>
</dbReference>
<dbReference type="Gene3D" id="2.30.33.40">
    <property type="entry name" value="GroES chaperonin"/>
    <property type="match status" value="1"/>
</dbReference>
<dbReference type="OrthoDB" id="9806791at2"/>